<dbReference type="InterPro" id="IPR049049">
    <property type="entry name" value="Beta-AFase-like_GH127_C"/>
</dbReference>
<dbReference type="InterPro" id="IPR008928">
    <property type="entry name" value="6-hairpin_glycosidase_sf"/>
</dbReference>
<dbReference type="Pfam" id="PF20737">
    <property type="entry name" value="Glyco_hydro127C"/>
    <property type="match status" value="1"/>
</dbReference>
<dbReference type="RefSeq" id="WP_193734986.1">
    <property type="nucleotide sequence ID" value="NZ_CP063304.1"/>
</dbReference>
<dbReference type="Pfam" id="PF20736">
    <property type="entry name" value="Glyco_hydro127M"/>
    <property type="match status" value="1"/>
</dbReference>
<name>A0A7M2RF77_9FIRM</name>
<dbReference type="EMBL" id="CP063304">
    <property type="protein sequence ID" value="QOV18624.1"/>
    <property type="molecule type" value="Genomic_DNA"/>
</dbReference>
<dbReference type="AlphaFoldDB" id="A0A7M2RF77"/>
<reference evidence="4 5" key="1">
    <citation type="submission" date="2020-10" db="EMBL/GenBank/DDBJ databases">
        <title>Blautia liquoris sp.nov., isolated from the mud in a fermentation cellar used for the production of Chinese strong-flavoured liquor.</title>
        <authorList>
            <person name="Lu L."/>
        </authorList>
    </citation>
    <scope>NUCLEOTIDE SEQUENCE [LARGE SCALE GENOMIC DNA]</scope>
    <source>
        <strain evidence="4 5">LZLJ-3</strain>
    </source>
</reference>
<dbReference type="PANTHER" id="PTHR43465:SF1">
    <property type="entry name" value="NON-REDUCING END BETA-L-ARABINOFURANOSIDASE"/>
    <property type="match status" value="1"/>
</dbReference>
<dbReference type="GO" id="GO:0016787">
    <property type="term" value="F:hydrolase activity"/>
    <property type="evidence" value="ECO:0007669"/>
    <property type="project" value="UniProtKB-KW"/>
</dbReference>
<organism evidence="4 5">
    <name type="scientific">Blautia liquoris</name>
    <dbReference type="NCBI Taxonomy" id="2779518"/>
    <lineage>
        <taxon>Bacteria</taxon>
        <taxon>Bacillati</taxon>
        <taxon>Bacillota</taxon>
        <taxon>Clostridia</taxon>
        <taxon>Lachnospirales</taxon>
        <taxon>Lachnospiraceae</taxon>
        <taxon>Blautia</taxon>
    </lineage>
</organism>
<dbReference type="Pfam" id="PF07944">
    <property type="entry name" value="Beta-AFase-like_GH127_cat"/>
    <property type="match status" value="1"/>
</dbReference>
<evidence type="ECO:0000259" key="2">
    <source>
        <dbReference type="Pfam" id="PF20736"/>
    </source>
</evidence>
<dbReference type="PANTHER" id="PTHR43465">
    <property type="entry name" value="DUF1680 DOMAIN PROTEIN (AFU_ORTHOLOGUE AFUA_1G08910)"/>
    <property type="match status" value="1"/>
</dbReference>
<dbReference type="InterPro" id="IPR012878">
    <property type="entry name" value="Beta-AFase-like_GH127_cat"/>
</dbReference>
<dbReference type="SUPFAM" id="SSF48208">
    <property type="entry name" value="Six-hairpin glycosidases"/>
    <property type="match status" value="1"/>
</dbReference>
<gene>
    <name evidence="4" type="ORF">INP51_11495</name>
</gene>
<dbReference type="InterPro" id="IPR049174">
    <property type="entry name" value="Beta-AFase-like"/>
</dbReference>
<sequence>MLTDTTQSPNVAASPLPSQNVHWTKGFWKDAEELNSEVTIPQLKKMFESPEISHVVENFRICAGETKGKFGGTDFGDGDFYKWMEAAMYSAVENQEEEQLQELEKYIALIGKAQEADGYISTKQIISDRGRTNPTRFENINDFEVYNFGHLFTAAALYKRLTGRESLLKIAEKAAGCLEQMYRTSEENGHVKTAVCPSHYMGLIELYRVTDNIKYLDLAERAIELRDQVIDGMDDNQDRIPLKKHEKIIGHAVRANYLYAGVADLCLEREDDEYLKVLHRIWRNLTDQKLYLTGGCGALYNGASPYGDFFHHQLVHQAYGYEYQLPNITAYNETCANIGLVLFAYRMFQLEPKVEYMDVIERVMCNANLAAVSLDGKKFFYENMLRREEELPYKLVWPTQRSEYILSYCCPPNLARTIAESSEYTYLVSSDKVYFGMYGASEASFKLNNGADFTIVQETKYPYEGSVIMRIENRTPDREVSLMLRIPGWCEHACLKTDKTIKKYDHSCSGTYIEYKIPQETNTKIELILDMPVRLTIAHPMVEETANQAAVERGPLVYCLESVDAGNHQLSDLYLSPEDQFDPVDIQIHGRKIKALLGEFRRIVYEEKRTDDLYQRLPKYHFDKQDVKLIPYFAWDNREYGQMRVYLPLLLEPLKGGKE</sequence>
<dbReference type="GO" id="GO:0005975">
    <property type="term" value="P:carbohydrate metabolic process"/>
    <property type="evidence" value="ECO:0007669"/>
    <property type="project" value="InterPro"/>
</dbReference>
<dbReference type="KEGG" id="bliq:INP51_11495"/>
<proteinExistence type="predicted"/>
<evidence type="ECO:0000259" key="1">
    <source>
        <dbReference type="Pfam" id="PF07944"/>
    </source>
</evidence>
<feature type="domain" description="Non-reducing end beta-L-arabinofuranosidase-like GH127 C-terminal" evidence="3">
    <location>
        <begin position="533"/>
        <end position="648"/>
    </location>
</feature>
<dbReference type="Proteomes" id="UP000593601">
    <property type="component" value="Chromosome"/>
</dbReference>
<evidence type="ECO:0000259" key="3">
    <source>
        <dbReference type="Pfam" id="PF20737"/>
    </source>
</evidence>
<keyword evidence="5" id="KW-1185">Reference proteome</keyword>
<accession>A0A7M2RF77</accession>
<feature type="domain" description="Non-reducing end beta-L-arabinofuranosidase-like GH127 catalytic" evidence="1">
    <location>
        <begin position="20"/>
        <end position="421"/>
    </location>
</feature>
<dbReference type="InterPro" id="IPR049046">
    <property type="entry name" value="Beta-AFase-like_GH127_middle"/>
</dbReference>
<keyword evidence="4" id="KW-0378">Hydrolase</keyword>
<evidence type="ECO:0000313" key="4">
    <source>
        <dbReference type="EMBL" id="QOV18624.1"/>
    </source>
</evidence>
<evidence type="ECO:0000313" key="5">
    <source>
        <dbReference type="Proteomes" id="UP000593601"/>
    </source>
</evidence>
<dbReference type="Gene3D" id="1.50.10.20">
    <property type="match status" value="1"/>
</dbReference>
<feature type="domain" description="Non-reducing end beta-L-arabinofuranosidase-like GH127 middle" evidence="2">
    <location>
        <begin position="433"/>
        <end position="531"/>
    </location>
</feature>
<protein>
    <submittedName>
        <fullName evidence="4">Glycoside hydrolase family 127 protein</fullName>
    </submittedName>
</protein>